<dbReference type="InterPro" id="IPR020904">
    <property type="entry name" value="Sc_DH/Rdtase_CS"/>
</dbReference>
<evidence type="ECO:0000256" key="2">
    <source>
        <dbReference type="ARBA" id="ARBA00022857"/>
    </source>
</evidence>
<gene>
    <name evidence="4" type="primary">PARPA_11690.1 scaffold 44482</name>
</gene>
<sequence length="73" mass="8079">MSARVVNRPQPHASYNATKAAVLQLTRSLATEWAPPRNRVCSISPGYSDNAMNLTLLIQRGEEGAALRKIWET</sequence>
<evidence type="ECO:0000256" key="1">
    <source>
        <dbReference type="ARBA" id="ARBA00006484"/>
    </source>
</evidence>
<evidence type="ECO:0000256" key="3">
    <source>
        <dbReference type="ARBA" id="ARBA00023002"/>
    </source>
</evidence>
<keyword evidence="5" id="KW-1185">Reference proteome</keyword>
<organism evidence="4 5">
    <name type="scientific">Parasitella parasitica</name>
    <dbReference type="NCBI Taxonomy" id="35722"/>
    <lineage>
        <taxon>Eukaryota</taxon>
        <taxon>Fungi</taxon>
        <taxon>Fungi incertae sedis</taxon>
        <taxon>Mucoromycota</taxon>
        <taxon>Mucoromycotina</taxon>
        <taxon>Mucoromycetes</taxon>
        <taxon>Mucorales</taxon>
        <taxon>Mucorineae</taxon>
        <taxon>Mucoraceae</taxon>
        <taxon>Parasitella</taxon>
    </lineage>
</organism>
<evidence type="ECO:0000313" key="5">
    <source>
        <dbReference type="Proteomes" id="UP000054107"/>
    </source>
</evidence>
<proteinExistence type="inferred from homology"/>
<dbReference type="InterPro" id="IPR036291">
    <property type="entry name" value="NAD(P)-bd_dom_sf"/>
</dbReference>
<dbReference type="PRINTS" id="PR00081">
    <property type="entry name" value="GDHRDH"/>
</dbReference>
<reference evidence="4 5" key="1">
    <citation type="submission" date="2014-09" db="EMBL/GenBank/DDBJ databases">
        <authorList>
            <person name="Ellenberger Sabrina"/>
        </authorList>
    </citation>
    <scope>NUCLEOTIDE SEQUENCE [LARGE SCALE GENOMIC DNA]</scope>
    <source>
        <strain evidence="4 5">CBS 412.66</strain>
    </source>
</reference>
<dbReference type="PANTHER" id="PTHR42760:SF115">
    <property type="entry name" value="3-OXOACYL-[ACYL-CARRIER-PROTEIN] REDUCTASE FABG"/>
    <property type="match status" value="1"/>
</dbReference>
<comment type="similarity">
    <text evidence="1">Belongs to the short-chain dehydrogenases/reductases (SDR) family.</text>
</comment>
<dbReference type="PROSITE" id="PS00061">
    <property type="entry name" value="ADH_SHORT"/>
    <property type="match status" value="1"/>
</dbReference>
<dbReference type="AlphaFoldDB" id="A0A0B7NQX3"/>
<keyword evidence="2" id="KW-0521">NADP</keyword>
<dbReference type="STRING" id="35722.A0A0B7NQX3"/>
<name>A0A0B7NQX3_9FUNG</name>
<dbReference type="EMBL" id="LN733663">
    <property type="protein sequence ID" value="CEP17394.1"/>
    <property type="molecule type" value="Genomic_DNA"/>
</dbReference>
<dbReference type="GO" id="GO:0016616">
    <property type="term" value="F:oxidoreductase activity, acting on the CH-OH group of donors, NAD or NADP as acceptor"/>
    <property type="evidence" value="ECO:0007669"/>
    <property type="project" value="TreeGrafter"/>
</dbReference>
<dbReference type="Pfam" id="PF13561">
    <property type="entry name" value="adh_short_C2"/>
    <property type="match status" value="1"/>
</dbReference>
<dbReference type="Gene3D" id="3.40.50.720">
    <property type="entry name" value="NAD(P)-binding Rossmann-like Domain"/>
    <property type="match status" value="1"/>
</dbReference>
<keyword evidence="3" id="KW-0560">Oxidoreductase</keyword>
<dbReference type="Proteomes" id="UP000054107">
    <property type="component" value="Unassembled WGS sequence"/>
</dbReference>
<protein>
    <recommendedName>
        <fullName evidence="6">Ketoreductase (KR) domain-containing protein</fullName>
    </recommendedName>
</protein>
<accession>A0A0B7NQX3</accession>
<evidence type="ECO:0008006" key="6">
    <source>
        <dbReference type="Google" id="ProtNLM"/>
    </source>
</evidence>
<dbReference type="SUPFAM" id="SSF51735">
    <property type="entry name" value="NAD(P)-binding Rossmann-fold domains"/>
    <property type="match status" value="1"/>
</dbReference>
<dbReference type="OrthoDB" id="417891at2759"/>
<dbReference type="PANTHER" id="PTHR42760">
    <property type="entry name" value="SHORT-CHAIN DEHYDROGENASES/REDUCTASES FAMILY MEMBER"/>
    <property type="match status" value="1"/>
</dbReference>
<evidence type="ECO:0000313" key="4">
    <source>
        <dbReference type="EMBL" id="CEP17394.1"/>
    </source>
</evidence>
<dbReference type="InterPro" id="IPR002347">
    <property type="entry name" value="SDR_fam"/>
</dbReference>